<comment type="caution">
    <text evidence="3">The sequence shown here is derived from an EMBL/GenBank/DDBJ whole genome shotgun (WGS) entry which is preliminary data.</text>
</comment>
<organism evidence="3 4">
    <name type="scientific">Halarchaeum nitratireducens</name>
    <dbReference type="NCBI Taxonomy" id="489913"/>
    <lineage>
        <taxon>Archaea</taxon>
        <taxon>Methanobacteriati</taxon>
        <taxon>Methanobacteriota</taxon>
        <taxon>Stenosarchaea group</taxon>
        <taxon>Halobacteria</taxon>
        <taxon>Halobacteriales</taxon>
        <taxon>Halobacteriaceae</taxon>
    </lineage>
</organism>
<proteinExistence type="predicted"/>
<dbReference type="EMBL" id="BMOQ01000003">
    <property type="protein sequence ID" value="GGN11421.1"/>
    <property type="molecule type" value="Genomic_DNA"/>
</dbReference>
<dbReference type="OrthoDB" id="190812at2157"/>
<gene>
    <name evidence="3" type="ORF">GCM10009021_09210</name>
</gene>
<name>A0A830G9R4_9EURY</name>
<dbReference type="PANTHER" id="PTHR35848">
    <property type="entry name" value="OXALATE-BINDING PROTEIN"/>
    <property type="match status" value="1"/>
</dbReference>
<protein>
    <submittedName>
        <fullName evidence="3">Cupin</fullName>
    </submittedName>
</protein>
<dbReference type="InterPro" id="IPR011051">
    <property type="entry name" value="RmlC_Cupin_sf"/>
</dbReference>
<dbReference type="GO" id="GO:0046872">
    <property type="term" value="F:metal ion binding"/>
    <property type="evidence" value="ECO:0007669"/>
    <property type="project" value="UniProtKB-KW"/>
</dbReference>
<dbReference type="Gene3D" id="2.60.120.10">
    <property type="entry name" value="Jelly Rolls"/>
    <property type="match status" value="1"/>
</dbReference>
<feature type="domain" description="Cupin type-2" evidence="2">
    <location>
        <begin position="35"/>
        <end position="104"/>
    </location>
</feature>
<dbReference type="SUPFAM" id="SSF51182">
    <property type="entry name" value="RmlC-like cupins"/>
    <property type="match status" value="1"/>
</dbReference>
<accession>A0A830G9R4</accession>
<keyword evidence="1" id="KW-0479">Metal-binding</keyword>
<dbReference type="Proteomes" id="UP000608850">
    <property type="component" value="Unassembled WGS sequence"/>
</dbReference>
<sequence length="155" mass="16597">MHTVSLDDQRSRMGPASTIYALTDALGASDLALNYYEVAPGESTAYGYHSHAAQEEVFYVQSGELTFRTADDDVTVGAGELVRFGRGEFQRSRNTGAESAVVLAMGAPQDAGETVTRRECDECGGETVQGVELADEGDEVLVRCQACGEVTGRYE</sequence>
<keyword evidence="4" id="KW-1185">Reference proteome</keyword>
<dbReference type="PANTHER" id="PTHR35848:SF9">
    <property type="entry name" value="SLL1358 PROTEIN"/>
    <property type="match status" value="1"/>
</dbReference>
<dbReference type="RefSeq" id="WP_188877400.1">
    <property type="nucleotide sequence ID" value="NZ_BMOQ01000003.1"/>
</dbReference>
<dbReference type="InterPro" id="IPR014710">
    <property type="entry name" value="RmlC-like_jellyroll"/>
</dbReference>
<evidence type="ECO:0000256" key="1">
    <source>
        <dbReference type="ARBA" id="ARBA00022723"/>
    </source>
</evidence>
<dbReference type="InterPro" id="IPR051610">
    <property type="entry name" value="GPI/OXD"/>
</dbReference>
<evidence type="ECO:0000313" key="3">
    <source>
        <dbReference type="EMBL" id="GGN11421.1"/>
    </source>
</evidence>
<evidence type="ECO:0000313" key="4">
    <source>
        <dbReference type="Proteomes" id="UP000608850"/>
    </source>
</evidence>
<dbReference type="Pfam" id="PF07883">
    <property type="entry name" value="Cupin_2"/>
    <property type="match status" value="1"/>
</dbReference>
<evidence type="ECO:0000259" key="2">
    <source>
        <dbReference type="Pfam" id="PF07883"/>
    </source>
</evidence>
<dbReference type="AlphaFoldDB" id="A0A830G9R4"/>
<dbReference type="InterPro" id="IPR013096">
    <property type="entry name" value="Cupin_2"/>
</dbReference>
<reference evidence="3 4" key="1">
    <citation type="journal article" date="2019" name="Int. J. Syst. Evol. Microbiol.">
        <title>The Global Catalogue of Microorganisms (GCM) 10K type strain sequencing project: providing services to taxonomists for standard genome sequencing and annotation.</title>
        <authorList>
            <consortium name="The Broad Institute Genomics Platform"/>
            <consortium name="The Broad Institute Genome Sequencing Center for Infectious Disease"/>
            <person name="Wu L."/>
            <person name="Ma J."/>
        </authorList>
    </citation>
    <scope>NUCLEOTIDE SEQUENCE [LARGE SCALE GENOMIC DNA]</scope>
    <source>
        <strain evidence="3 4">JCM 16331</strain>
    </source>
</reference>